<organism evidence="1 2">
    <name type="scientific">Saccharothrix syringae</name>
    <name type="common">Nocardiopsis syringae</name>
    <dbReference type="NCBI Taxonomy" id="103733"/>
    <lineage>
        <taxon>Bacteria</taxon>
        <taxon>Bacillati</taxon>
        <taxon>Actinomycetota</taxon>
        <taxon>Actinomycetes</taxon>
        <taxon>Pseudonocardiales</taxon>
        <taxon>Pseudonocardiaceae</taxon>
        <taxon>Saccharothrix</taxon>
    </lineage>
</organism>
<name>A0A5Q0GYS4_SACSY</name>
<dbReference type="AlphaFoldDB" id="A0A5Q0GYS4"/>
<dbReference type="EMBL" id="CP034550">
    <property type="protein sequence ID" value="QFZ18664.1"/>
    <property type="molecule type" value="Genomic_DNA"/>
</dbReference>
<gene>
    <name evidence="1" type="ORF">EKG83_15390</name>
</gene>
<sequence length="441" mass="48180">METGGKSGWVQRIRYRDGDHLGVDHFDNEQRYHVTMRRRHNLTGHTWGIADGLEIEVASGVVTVNRGCAVDGFGREIVVGRPLKAAITPRSGERYVNDVWLCYGRTTEGNCYWSEKPSLMVTDADPDRPPDPDEPPDLRDCDRKFGPHLPAPEDAKWPVFLARVTTERSGKAVPDTVHRRYVGVRAARVEHPGGRVAVLLHDTAEGRRRLVVQERLTAGGTARAPGSRPLLIVDDAEVVVPDRLVVRGELRVGAAGLRFTTPSPPQAAPGPGTVYRSEDGGYRDLRITLPDQGRAVIGAWSDEQEEFVPCLTVSADRTVTVDGTLVVRGRMEGYAAGGDDPVDEPGLPVAIATVLAGRPELLADVVEILKKVPDALARLRRQVCGRREPGTPRAVAVELAELEPAVLAEVAEILRREFPRALSILCNPVHGQGWPESEPES</sequence>
<reference evidence="2" key="1">
    <citation type="journal article" date="2021" name="Curr. Microbiol.">
        <title>Complete genome of nocamycin-producing strain Saccharothrix syringae NRRL B-16468 reveals the biosynthetic potential for secondary metabolites.</title>
        <authorList>
            <person name="Mo X."/>
            <person name="Yang S."/>
        </authorList>
    </citation>
    <scope>NUCLEOTIDE SEQUENCE [LARGE SCALE GENOMIC DNA]</scope>
    <source>
        <strain evidence="2">ATCC 51364 / DSM 43886 / JCM 6844 / KCTC 9398 / NBRC 14523 / NRRL B-16468 / INA 2240</strain>
    </source>
</reference>
<protein>
    <submittedName>
        <fullName evidence="1">Uncharacterized protein</fullName>
    </submittedName>
</protein>
<dbReference type="KEGG" id="ssyi:EKG83_15390"/>
<keyword evidence="2" id="KW-1185">Reference proteome</keyword>
<proteinExistence type="predicted"/>
<evidence type="ECO:0000313" key="2">
    <source>
        <dbReference type="Proteomes" id="UP000325787"/>
    </source>
</evidence>
<dbReference type="RefSeq" id="WP_153278133.1">
    <property type="nucleotide sequence ID" value="NZ_CP034550.1"/>
</dbReference>
<dbReference type="Proteomes" id="UP000325787">
    <property type="component" value="Chromosome"/>
</dbReference>
<dbReference type="OrthoDB" id="8948090at2"/>
<evidence type="ECO:0000313" key="1">
    <source>
        <dbReference type="EMBL" id="QFZ18664.1"/>
    </source>
</evidence>
<accession>A0A5Q0GYS4</accession>